<accession>A0ABQ7GR72</accession>
<evidence type="ECO:0000259" key="7">
    <source>
        <dbReference type="PROSITE" id="PS51296"/>
    </source>
</evidence>
<dbReference type="Gene3D" id="2.102.10.10">
    <property type="entry name" value="Rieske [2Fe-2S] iron-sulphur domain"/>
    <property type="match status" value="1"/>
</dbReference>
<dbReference type="InterPro" id="IPR050584">
    <property type="entry name" value="Cholesterol_7-desaturase"/>
</dbReference>
<dbReference type="InterPro" id="IPR044043">
    <property type="entry name" value="VanA_C_cat"/>
</dbReference>
<feature type="compositionally biased region" description="Polar residues" evidence="6">
    <location>
        <begin position="211"/>
        <end position="222"/>
    </location>
</feature>
<evidence type="ECO:0000256" key="2">
    <source>
        <dbReference type="ARBA" id="ARBA00022723"/>
    </source>
</evidence>
<evidence type="ECO:0000313" key="8">
    <source>
        <dbReference type="EMBL" id="KAF5837114.1"/>
    </source>
</evidence>
<feature type="compositionally biased region" description="Polar residues" evidence="6">
    <location>
        <begin position="231"/>
        <end position="264"/>
    </location>
</feature>
<feature type="compositionally biased region" description="Pro residues" evidence="6">
    <location>
        <begin position="283"/>
        <end position="321"/>
    </location>
</feature>
<dbReference type="EMBL" id="MU069628">
    <property type="protein sequence ID" value="KAF5837114.1"/>
    <property type="molecule type" value="Genomic_DNA"/>
</dbReference>
<feature type="region of interest" description="Disordered" evidence="6">
    <location>
        <begin position="201"/>
        <end position="264"/>
    </location>
</feature>
<name>A0ABQ7GR72_DUNSA</name>
<dbReference type="Gene3D" id="3.90.380.10">
    <property type="entry name" value="Naphthalene 1,2-dioxygenase Alpha Subunit, Chain A, domain 1"/>
    <property type="match status" value="1"/>
</dbReference>
<dbReference type="PROSITE" id="PS51296">
    <property type="entry name" value="RIESKE"/>
    <property type="match status" value="1"/>
</dbReference>
<evidence type="ECO:0000256" key="1">
    <source>
        <dbReference type="ARBA" id="ARBA00022714"/>
    </source>
</evidence>
<dbReference type="Pfam" id="PF19112">
    <property type="entry name" value="VanA_C"/>
    <property type="match status" value="1"/>
</dbReference>
<keyword evidence="3" id="KW-0560">Oxidoreductase</keyword>
<evidence type="ECO:0000256" key="4">
    <source>
        <dbReference type="ARBA" id="ARBA00023004"/>
    </source>
</evidence>
<dbReference type="SUPFAM" id="SSF50022">
    <property type="entry name" value="ISP domain"/>
    <property type="match status" value="1"/>
</dbReference>
<evidence type="ECO:0000256" key="6">
    <source>
        <dbReference type="SAM" id="MobiDB-lite"/>
    </source>
</evidence>
<keyword evidence="2" id="KW-0479">Metal-binding</keyword>
<keyword evidence="1" id="KW-0001">2Fe-2S</keyword>
<dbReference type="Proteomes" id="UP000815325">
    <property type="component" value="Unassembled WGS sequence"/>
</dbReference>
<sequence length="634" mass="69543">MLCPTRGASLNLIEKIPFHPRCTALRQPPSHSCRPHSCRPHKKLVTRAAARERKGGARNAEEVELDFMQERPFFEPAIRSFALGLGSGILLELVHVAISLNNAANMSASSLSTLLPRAFQLDELDPLVFWDNVAAMASFAASYGLEVAAIVAVLKQFPNDTRKAARAIMQLPTLPKLLMPNLPKLRRAMCTNLMKARMRSSSSSTAALEGISTSIPESSGSDVSPPAPPISQFSDPNPPAASSTINTPSVLRGSYTETPPVSTFSDDAADVLLDQPGRRAGVPFPPLQGPSLPTPAPPDTCPHPQEPPSPPKSISPPPLARPSPRAGLAPGAWLPSEQDPPALRRERELWERRGFLKNFWYCAAMSRQLGQDKPLEVAILGRKVTLFRDSEGKACCLDNICPHRGAPLGKGWLKDVEDGDGEPDTCVVCPYHGWAFNAEGKVREVPSSPDQEHLPKRSLVPPYTVEEKGGFVWLFFGSSSLPPEERPPIPFVPELEDPRWQPVFGELEFDAPHWSVFDNAIDMAHIHYLHGDSFGNQSKPEVMDMHMSRSTFSVSGNFRIYNKPVNLLWEWASTDAVPVEVTAFLPSTSAIKITLGQGVQMITFVNTVPIDANRSVNRFCLIRNFAGWAGFDTW</sequence>
<dbReference type="InterPro" id="IPR036922">
    <property type="entry name" value="Rieske_2Fe-2S_sf"/>
</dbReference>
<evidence type="ECO:0000256" key="3">
    <source>
        <dbReference type="ARBA" id="ARBA00023002"/>
    </source>
</evidence>
<keyword evidence="4" id="KW-0408">Iron</keyword>
<dbReference type="PANTHER" id="PTHR21266">
    <property type="entry name" value="IRON-SULFUR DOMAIN CONTAINING PROTEIN"/>
    <property type="match status" value="1"/>
</dbReference>
<keyword evidence="9" id="KW-1185">Reference proteome</keyword>
<evidence type="ECO:0000313" key="9">
    <source>
        <dbReference type="Proteomes" id="UP000815325"/>
    </source>
</evidence>
<dbReference type="InterPro" id="IPR017941">
    <property type="entry name" value="Rieske_2Fe-2S"/>
</dbReference>
<proteinExistence type="predicted"/>
<comment type="caution">
    <text evidence="8">The sequence shown here is derived from an EMBL/GenBank/DDBJ whole genome shotgun (WGS) entry which is preliminary data.</text>
</comment>
<evidence type="ECO:0000256" key="5">
    <source>
        <dbReference type="ARBA" id="ARBA00023014"/>
    </source>
</evidence>
<feature type="compositionally biased region" description="Low complexity" evidence="6">
    <location>
        <begin position="322"/>
        <end position="332"/>
    </location>
</feature>
<feature type="domain" description="Rieske" evidence="7">
    <location>
        <begin position="360"/>
        <end position="474"/>
    </location>
</feature>
<feature type="region of interest" description="Disordered" evidence="6">
    <location>
        <begin position="276"/>
        <end position="340"/>
    </location>
</feature>
<gene>
    <name evidence="8" type="ORF">DUNSADRAFT_4837</name>
</gene>
<reference evidence="8" key="1">
    <citation type="submission" date="2017-08" db="EMBL/GenBank/DDBJ databases">
        <authorList>
            <person name="Polle J.E."/>
            <person name="Barry K."/>
            <person name="Cushman J."/>
            <person name="Schmutz J."/>
            <person name="Tran D."/>
            <person name="Hathwaick L.T."/>
            <person name="Yim W.C."/>
            <person name="Jenkins J."/>
            <person name="Mckie-Krisberg Z.M."/>
            <person name="Prochnik S."/>
            <person name="Lindquist E."/>
            <person name="Dockter R.B."/>
            <person name="Adam C."/>
            <person name="Molina H."/>
            <person name="Bunkerborg J."/>
            <person name="Jin E."/>
            <person name="Buchheim M."/>
            <person name="Magnuson J."/>
        </authorList>
    </citation>
    <scope>NUCLEOTIDE SEQUENCE</scope>
    <source>
        <strain evidence="8">CCAP 19/18</strain>
    </source>
</reference>
<keyword evidence="5" id="KW-0411">Iron-sulfur</keyword>
<dbReference type="SUPFAM" id="SSF55961">
    <property type="entry name" value="Bet v1-like"/>
    <property type="match status" value="1"/>
</dbReference>
<dbReference type="Pfam" id="PF00355">
    <property type="entry name" value="Rieske"/>
    <property type="match status" value="1"/>
</dbReference>
<dbReference type="CDD" id="cd03469">
    <property type="entry name" value="Rieske_RO_Alpha_N"/>
    <property type="match status" value="1"/>
</dbReference>
<protein>
    <recommendedName>
        <fullName evidence="7">Rieske domain-containing protein</fullName>
    </recommendedName>
</protein>
<organism evidence="8 9">
    <name type="scientific">Dunaliella salina</name>
    <name type="common">Green alga</name>
    <name type="synonym">Protococcus salinus</name>
    <dbReference type="NCBI Taxonomy" id="3046"/>
    <lineage>
        <taxon>Eukaryota</taxon>
        <taxon>Viridiplantae</taxon>
        <taxon>Chlorophyta</taxon>
        <taxon>core chlorophytes</taxon>
        <taxon>Chlorophyceae</taxon>
        <taxon>CS clade</taxon>
        <taxon>Chlamydomonadales</taxon>
        <taxon>Dunaliellaceae</taxon>
        <taxon>Dunaliella</taxon>
    </lineage>
</organism>
<dbReference type="PANTHER" id="PTHR21266:SF60">
    <property type="entry name" value="3-KETOSTEROID-9-ALPHA-MONOOXYGENASE, OXYGENASE COMPONENT"/>
    <property type="match status" value="1"/>
</dbReference>